<accession>A0A183NQX7</accession>
<dbReference type="InterPro" id="IPR045609">
    <property type="entry name" value="DUF6451"/>
</dbReference>
<proteinExistence type="predicted"/>
<dbReference type="PANTHER" id="PTHR47027">
    <property type="entry name" value="REVERSE TRANSCRIPTASE DOMAIN-CONTAINING PROTEIN"/>
    <property type="match status" value="1"/>
</dbReference>
<gene>
    <name evidence="1" type="ORF">SMTD_LOCUS4512</name>
</gene>
<name>A0A183NQX7_9TREM</name>
<keyword evidence="2" id="KW-1185">Reference proteome</keyword>
<sequence>MQLDDLDLENGVALLSHTQQQMQAMKTSVAAASASVCLNIHREKNKMLKKYMKNTNPITLNGEALEEVETLTCLNSIIDEQRGCDADVNTSIGKTRTAFLQLKNIWNSKQLSTRIKPIIFNENVKTVLLSNGKSISKQFSTHDT</sequence>
<dbReference type="AlphaFoldDB" id="A0A183NQX7"/>
<evidence type="ECO:0000313" key="1">
    <source>
        <dbReference type="EMBL" id="VDP07868.1"/>
    </source>
</evidence>
<dbReference type="Proteomes" id="UP000269396">
    <property type="component" value="Unassembled WGS sequence"/>
</dbReference>
<dbReference type="EMBL" id="UZAL01013308">
    <property type="protein sequence ID" value="VDP07868.1"/>
    <property type="molecule type" value="Genomic_DNA"/>
</dbReference>
<organism evidence="1 2">
    <name type="scientific">Schistosoma mattheei</name>
    <dbReference type="NCBI Taxonomy" id="31246"/>
    <lineage>
        <taxon>Eukaryota</taxon>
        <taxon>Metazoa</taxon>
        <taxon>Spiralia</taxon>
        <taxon>Lophotrochozoa</taxon>
        <taxon>Platyhelminthes</taxon>
        <taxon>Trematoda</taxon>
        <taxon>Digenea</taxon>
        <taxon>Strigeidida</taxon>
        <taxon>Schistosomatoidea</taxon>
        <taxon>Schistosomatidae</taxon>
        <taxon>Schistosoma</taxon>
    </lineage>
</organism>
<evidence type="ECO:0000313" key="2">
    <source>
        <dbReference type="Proteomes" id="UP000269396"/>
    </source>
</evidence>
<reference evidence="1 2" key="1">
    <citation type="submission" date="2018-11" db="EMBL/GenBank/DDBJ databases">
        <authorList>
            <consortium name="Pathogen Informatics"/>
        </authorList>
    </citation>
    <scope>NUCLEOTIDE SEQUENCE [LARGE SCALE GENOMIC DNA]</scope>
    <source>
        <strain>Denwood</strain>
        <strain evidence="2">Zambia</strain>
    </source>
</reference>
<protein>
    <submittedName>
        <fullName evidence="1">Uncharacterized protein</fullName>
    </submittedName>
</protein>
<dbReference type="PANTHER" id="PTHR47027:SF25">
    <property type="entry name" value="REVERSE TRANSCRIPTASE DOMAIN-CONTAINING PROTEIN"/>
    <property type="match status" value="1"/>
</dbReference>
<dbReference type="Pfam" id="PF20049">
    <property type="entry name" value="DUF6451"/>
    <property type="match status" value="1"/>
</dbReference>